<dbReference type="Pfam" id="PF20460">
    <property type="entry name" value="DUF6713"/>
    <property type="match status" value="1"/>
</dbReference>
<dbReference type="EMBL" id="JBHULN010000001">
    <property type="protein sequence ID" value="MFD2569233.1"/>
    <property type="molecule type" value="Genomic_DNA"/>
</dbReference>
<sequence length="43" mass="5158">MPDEIFFYLGLAFLTTHELDAVRCREWRIFPGLSLLNDRVWDT</sequence>
<reference evidence="2" key="1">
    <citation type="journal article" date="2019" name="Int. J. Syst. Evol. Microbiol.">
        <title>The Global Catalogue of Microorganisms (GCM) 10K type strain sequencing project: providing services to taxonomists for standard genome sequencing and annotation.</title>
        <authorList>
            <consortium name="The Broad Institute Genomics Platform"/>
            <consortium name="The Broad Institute Genome Sequencing Center for Infectious Disease"/>
            <person name="Wu L."/>
            <person name="Ma J."/>
        </authorList>
    </citation>
    <scope>NUCLEOTIDE SEQUENCE [LARGE SCALE GENOMIC DNA]</scope>
    <source>
        <strain evidence="2">KCTC 42805</strain>
    </source>
</reference>
<dbReference type="RefSeq" id="WP_381517947.1">
    <property type="nucleotide sequence ID" value="NZ_JBHULN010000001.1"/>
</dbReference>
<accession>A0ABW5LZF8</accession>
<evidence type="ECO:0000313" key="2">
    <source>
        <dbReference type="Proteomes" id="UP001597469"/>
    </source>
</evidence>
<gene>
    <name evidence="1" type="ORF">ACFSUS_01225</name>
</gene>
<dbReference type="Proteomes" id="UP001597469">
    <property type="component" value="Unassembled WGS sequence"/>
</dbReference>
<comment type="caution">
    <text evidence="1">The sequence shown here is derived from an EMBL/GenBank/DDBJ whole genome shotgun (WGS) entry which is preliminary data.</text>
</comment>
<name>A0ABW5LZF8_9BACT</name>
<dbReference type="InterPro" id="IPR046559">
    <property type="entry name" value="DUF6713"/>
</dbReference>
<organism evidence="1 2">
    <name type="scientific">Spirosoma soli</name>
    <dbReference type="NCBI Taxonomy" id="1770529"/>
    <lineage>
        <taxon>Bacteria</taxon>
        <taxon>Pseudomonadati</taxon>
        <taxon>Bacteroidota</taxon>
        <taxon>Cytophagia</taxon>
        <taxon>Cytophagales</taxon>
        <taxon>Cytophagaceae</taxon>
        <taxon>Spirosoma</taxon>
    </lineage>
</organism>
<keyword evidence="2" id="KW-1185">Reference proteome</keyword>
<proteinExistence type="predicted"/>
<protein>
    <submittedName>
        <fullName evidence="1">DUF6713 family protein</fullName>
    </submittedName>
</protein>
<evidence type="ECO:0000313" key="1">
    <source>
        <dbReference type="EMBL" id="MFD2569233.1"/>
    </source>
</evidence>